<evidence type="ECO:0000256" key="1">
    <source>
        <dbReference type="ARBA" id="ARBA00004651"/>
    </source>
</evidence>
<evidence type="ECO:0000256" key="5">
    <source>
        <dbReference type="ARBA" id="ARBA00023136"/>
    </source>
</evidence>
<evidence type="ECO:0000259" key="7">
    <source>
        <dbReference type="Pfam" id="PF00892"/>
    </source>
</evidence>
<dbReference type="AlphaFoldDB" id="A0A660SNW0"/>
<dbReference type="Pfam" id="PF00892">
    <property type="entry name" value="EamA"/>
    <property type="match status" value="2"/>
</dbReference>
<evidence type="ECO:0000313" key="8">
    <source>
        <dbReference type="EMBL" id="RKX72515.1"/>
    </source>
</evidence>
<feature type="domain" description="EamA" evidence="7">
    <location>
        <begin position="180"/>
        <end position="308"/>
    </location>
</feature>
<dbReference type="PANTHER" id="PTHR42920:SF5">
    <property type="entry name" value="EAMA DOMAIN-CONTAINING PROTEIN"/>
    <property type="match status" value="1"/>
</dbReference>
<sequence length="326" mass="37386">MELLIYVNRIEISIYSTRDVTYVYKYERIQYNAIMKEHRMKPYMLILFAIALWGSSFAFVKIGIGYCSEFLFVSIRFLIASIIALFLFRRKIMGIGKSEIKWGSIIGVTLFGGFIFQTISLKYSTVANTAFISSLFIIIIPFLSYYIEKVKIKKSAIVSIFVAICGLYLLTGVKNLQFNMGDSLALLSAIAFAFEIVVIQIVTKSNNPENISFIAFVTVFICSSIFIPFESYKFVFNIRLISVLIYLGFICTGLALWIQMRYQKYLNTVFVGLFYLLEPTFALLFGWIIFREILTLKGMFGAGLILFSGLISEYPFKRDVTTKREI</sequence>
<feature type="transmembrane region" description="Helical" evidence="6">
    <location>
        <begin position="265"/>
        <end position="290"/>
    </location>
</feature>
<evidence type="ECO:0000256" key="4">
    <source>
        <dbReference type="ARBA" id="ARBA00022989"/>
    </source>
</evidence>
<proteinExistence type="predicted"/>
<keyword evidence="2" id="KW-1003">Cell membrane</keyword>
<dbReference type="InterPro" id="IPR051258">
    <property type="entry name" value="Diverse_Substrate_Transporter"/>
</dbReference>
<feature type="transmembrane region" description="Helical" evidence="6">
    <location>
        <begin position="210"/>
        <end position="229"/>
    </location>
</feature>
<dbReference type="GO" id="GO:0005886">
    <property type="term" value="C:plasma membrane"/>
    <property type="evidence" value="ECO:0007669"/>
    <property type="project" value="UniProtKB-SubCell"/>
</dbReference>
<feature type="transmembrane region" description="Helical" evidence="6">
    <location>
        <begin position="183"/>
        <end position="203"/>
    </location>
</feature>
<dbReference type="PANTHER" id="PTHR42920">
    <property type="entry name" value="OS03G0707200 PROTEIN-RELATED"/>
    <property type="match status" value="1"/>
</dbReference>
<reference evidence="8 9" key="1">
    <citation type="submission" date="2018-06" db="EMBL/GenBank/DDBJ databases">
        <title>Extensive metabolic versatility and redundancy in microbially diverse, dynamic hydrothermal sediments.</title>
        <authorList>
            <person name="Dombrowski N."/>
            <person name="Teske A."/>
            <person name="Baker B.J."/>
        </authorList>
    </citation>
    <scope>NUCLEOTIDE SEQUENCE [LARGE SCALE GENOMIC DNA]</scope>
    <source>
        <strain evidence="8">B10_G13</strain>
    </source>
</reference>
<organism evidence="8 9">
    <name type="scientific">candidate division TA06 bacterium</name>
    <dbReference type="NCBI Taxonomy" id="2250710"/>
    <lineage>
        <taxon>Bacteria</taxon>
        <taxon>Bacteria division TA06</taxon>
    </lineage>
</organism>
<dbReference type="InterPro" id="IPR000620">
    <property type="entry name" value="EamA_dom"/>
</dbReference>
<feature type="transmembrane region" description="Helical" evidence="6">
    <location>
        <begin position="70"/>
        <end position="88"/>
    </location>
</feature>
<comment type="subcellular location">
    <subcellularLocation>
        <location evidence="1">Cell membrane</location>
        <topology evidence="1">Multi-pass membrane protein</topology>
    </subcellularLocation>
</comment>
<dbReference type="InterPro" id="IPR037185">
    <property type="entry name" value="EmrE-like"/>
</dbReference>
<dbReference type="SUPFAM" id="SSF103481">
    <property type="entry name" value="Multidrug resistance efflux transporter EmrE"/>
    <property type="match status" value="2"/>
</dbReference>
<keyword evidence="5 6" id="KW-0472">Membrane</keyword>
<feature type="transmembrane region" description="Helical" evidence="6">
    <location>
        <begin position="296"/>
        <end position="316"/>
    </location>
</feature>
<evidence type="ECO:0000313" key="9">
    <source>
        <dbReference type="Proteomes" id="UP000271125"/>
    </source>
</evidence>
<feature type="domain" description="EamA" evidence="7">
    <location>
        <begin position="42"/>
        <end position="171"/>
    </location>
</feature>
<feature type="transmembrane region" description="Helical" evidence="6">
    <location>
        <begin position="235"/>
        <end position="258"/>
    </location>
</feature>
<feature type="transmembrane region" description="Helical" evidence="6">
    <location>
        <begin position="100"/>
        <end position="119"/>
    </location>
</feature>
<feature type="transmembrane region" description="Helical" evidence="6">
    <location>
        <begin position="154"/>
        <end position="171"/>
    </location>
</feature>
<keyword evidence="4 6" id="KW-1133">Transmembrane helix</keyword>
<comment type="caution">
    <text evidence="8">The sequence shown here is derived from an EMBL/GenBank/DDBJ whole genome shotgun (WGS) entry which is preliminary data.</text>
</comment>
<accession>A0A660SNW0</accession>
<keyword evidence="3 6" id="KW-0812">Transmembrane</keyword>
<feature type="transmembrane region" description="Helical" evidence="6">
    <location>
        <begin position="125"/>
        <end position="147"/>
    </location>
</feature>
<feature type="transmembrane region" description="Helical" evidence="6">
    <location>
        <begin position="43"/>
        <end position="64"/>
    </location>
</feature>
<evidence type="ECO:0000256" key="2">
    <source>
        <dbReference type="ARBA" id="ARBA00022475"/>
    </source>
</evidence>
<evidence type="ECO:0000256" key="6">
    <source>
        <dbReference type="SAM" id="Phobius"/>
    </source>
</evidence>
<dbReference type="Proteomes" id="UP000271125">
    <property type="component" value="Unassembled WGS sequence"/>
</dbReference>
<evidence type="ECO:0000256" key="3">
    <source>
        <dbReference type="ARBA" id="ARBA00022692"/>
    </source>
</evidence>
<name>A0A660SNW0_UNCT6</name>
<protein>
    <recommendedName>
        <fullName evidence="7">EamA domain-containing protein</fullName>
    </recommendedName>
</protein>
<gene>
    <name evidence="8" type="ORF">DRP43_00545</name>
</gene>
<dbReference type="EMBL" id="QNBD01000014">
    <property type="protein sequence ID" value="RKX72515.1"/>
    <property type="molecule type" value="Genomic_DNA"/>
</dbReference>